<accession>A0A1W2CAV8</accession>
<name>A0A1W2CAV8_9BURK</name>
<dbReference type="AlphaFoldDB" id="A0A1W2CAV8"/>
<keyword evidence="4" id="KW-1185">Reference proteome</keyword>
<feature type="transmembrane region" description="Helical" evidence="2">
    <location>
        <begin position="64"/>
        <end position="83"/>
    </location>
</feature>
<sequence length="150" mass="16133">MILRQTWKGFLNLSQAPATGKRNGQSYRTGFARACWAVGGLFIYFLIHYVLLNGSEDGSEDNDGIYLLLLGAAIAAGIGAFLAPRINAYLYQYTPQGRRNAKSKKQLSSRNTTISKNSKKSKNSSSSSQSSSSQSSSSSSASRSSKSTSN</sequence>
<keyword evidence="2" id="KW-0472">Membrane</keyword>
<dbReference type="STRING" id="1938817.SAMN06296008_12116"/>
<organism evidence="3 4">
    <name type="scientific">Polynucleobacter kasalickyi</name>
    <dbReference type="NCBI Taxonomy" id="1938817"/>
    <lineage>
        <taxon>Bacteria</taxon>
        <taxon>Pseudomonadati</taxon>
        <taxon>Pseudomonadota</taxon>
        <taxon>Betaproteobacteria</taxon>
        <taxon>Burkholderiales</taxon>
        <taxon>Burkholderiaceae</taxon>
        <taxon>Polynucleobacter</taxon>
    </lineage>
</organism>
<proteinExistence type="predicted"/>
<feature type="region of interest" description="Disordered" evidence="1">
    <location>
        <begin position="97"/>
        <end position="150"/>
    </location>
</feature>
<keyword evidence="2" id="KW-1133">Transmembrane helix</keyword>
<reference evidence="3 4" key="1">
    <citation type="submission" date="2017-04" db="EMBL/GenBank/DDBJ databases">
        <authorList>
            <person name="Afonso C.L."/>
            <person name="Miller P.J."/>
            <person name="Scott M.A."/>
            <person name="Spackman E."/>
            <person name="Goraichik I."/>
            <person name="Dimitrov K.M."/>
            <person name="Suarez D.L."/>
            <person name="Swayne D.E."/>
        </authorList>
    </citation>
    <scope>NUCLEOTIDE SEQUENCE [LARGE SCALE GENOMIC DNA]</scope>
    <source>
        <strain evidence="3 4">VK13</strain>
    </source>
</reference>
<dbReference type="EMBL" id="FWXJ01000021">
    <property type="protein sequence ID" value="SMC82289.1"/>
    <property type="molecule type" value="Genomic_DNA"/>
</dbReference>
<keyword evidence="2" id="KW-0812">Transmembrane</keyword>
<feature type="transmembrane region" description="Helical" evidence="2">
    <location>
        <begin position="31"/>
        <end position="52"/>
    </location>
</feature>
<evidence type="ECO:0000256" key="2">
    <source>
        <dbReference type="SAM" id="Phobius"/>
    </source>
</evidence>
<feature type="compositionally biased region" description="Low complexity" evidence="1">
    <location>
        <begin position="123"/>
        <end position="150"/>
    </location>
</feature>
<protein>
    <submittedName>
        <fullName evidence="3">Uncharacterized protein</fullName>
    </submittedName>
</protein>
<evidence type="ECO:0000313" key="3">
    <source>
        <dbReference type="EMBL" id="SMC82289.1"/>
    </source>
</evidence>
<evidence type="ECO:0000256" key="1">
    <source>
        <dbReference type="SAM" id="MobiDB-lite"/>
    </source>
</evidence>
<dbReference type="Proteomes" id="UP000192708">
    <property type="component" value="Unassembled WGS sequence"/>
</dbReference>
<gene>
    <name evidence="3" type="ORF">SAMN06296008_12116</name>
</gene>
<evidence type="ECO:0000313" key="4">
    <source>
        <dbReference type="Proteomes" id="UP000192708"/>
    </source>
</evidence>